<proteinExistence type="predicted"/>
<dbReference type="AlphaFoldDB" id="K5WNX1"/>
<gene>
    <name evidence="1" type="ORF">PHACADRAFT_262476</name>
</gene>
<keyword evidence="2" id="KW-1185">Reference proteome</keyword>
<reference evidence="1 2" key="1">
    <citation type="journal article" date="2012" name="BMC Genomics">
        <title>Comparative genomics of the white-rot fungi, Phanerochaete carnosa and P. chrysosporium, to elucidate the genetic basis of the distinct wood types they colonize.</title>
        <authorList>
            <person name="Suzuki H."/>
            <person name="MacDonald J."/>
            <person name="Syed K."/>
            <person name="Salamov A."/>
            <person name="Hori C."/>
            <person name="Aerts A."/>
            <person name="Henrissat B."/>
            <person name="Wiebenga A."/>
            <person name="vanKuyk P.A."/>
            <person name="Barry K."/>
            <person name="Lindquist E."/>
            <person name="LaButti K."/>
            <person name="Lapidus A."/>
            <person name="Lucas S."/>
            <person name="Coutinho P."/>
            <person name="Gong Y."/>
            <person name="Samejima M."/>
            <person name="Mahadevan R."/>
            <person name="Abou-Zaid M."/>
            <person name="de Vries R.P."/>
            <person name="Igarashi K."/>
            <person name="Yadav J.S."/>
            <person name="Grigoriev I.V."/>
            <person name="Master E.R."/>
        </authorList>
    </citation>
    <scope>NUCLEOTIDE SEQUENCE [LARGE SCALE GENOMIC DNA]</scope>
    <source>
        <strain evidence="1 2">HHB-10118-sp</strain>
    </source>
</reference>
<dbReference type="InParanoid" id="K5WNX1"/>
<evidence type="ECO:0000313" key="1">
    <source>
        <dbReference type="EMBL" id="EKM52022.1"/>
    </source>
</evidence>
<dbReference type="OrthoDB" id="10617698at2759"/>
<name>K5WNX1_PHACS</name>
<protein>
    <submittedName>
        <fullName evidence="1">Uncharacterized protein</fullName>
    </submittedName>
</protein>
<dbReference type="Proteomes" id="UP000008370">
    <property type="component" value="Unassembled WGS sequence"/>
</dbReference>
<dbReference type="RefSeq" id="XP_007399810.1">
    <property type="nucleotide sequence ID" value="XM_007399748.1"/>
</dbReference>
<dbReference type="GeneID" id="18918293"/>
<dbReference type="EMBL" id="JH930476">
    <property type="protein sequence ID" value="EKM52022.1"/>
    <property type="molecule type" value="Genomic_DNA"/>
</dbReference>
<accession>K5WNX1</accession>
<evidence type="ECO:0000313" key="2">
    <source>
        <dbReference type="Proteomes" id="UP000008370"/>
    </source>
</evidence>
<sequence length="89" mass="10501">MIPPSVQHVHLRISLSAADQPLSEVLQNWDKGMNWTELRDVLRQLPRLKTVFFNPIGERYRSAERREVESIVRKRMPEMSAANMLRFPE</sequence>
<dbReference type="HOGENOM" id="CLU_2455475_0_0_1"/>
<organism evidence="1 2">
    <name type="scientific">Phanerochaete carnosa (strain HHB-10118-sp)</name>
    <name type="common">White-rot fungus</name>
    <name type="synonym">Peniophora carnosa</name>
    <dbReference type="NCBI Taxonomy" id="650164"/>
    <lineage>
        <taxon>Eukaryota</taxon>
        <taxon>Fungi</taxon>
        <taxon>Dikarya</taxon>
        <taxon>Basidiomycota</taxon>
        <taxon>Agaricomycotina</taxon>
        <taxon>Agaricomycetes</taxon>
        <taxon>Polyporales</taxon>
        <taxon>Phanerochaetaceae</taxon>
        <taxon>Phanerochaete</taxon>
    </lineage>
</organism>
<dbReference type="KEGG" id="pco:PHACADRAFT_262476"/>